<dbReference type="Proteomes" id="UP000245768">
    <property type="component" value="Unassembled WGS sequence"/>
</dbReference>
<gene>
    <name evidence="3" type="ORF">FA10DRAFT_302677</name>
</gene>
<feature type="compositionally biased region" description="Basic and acidic residues" evidence="1">
    <location>
        <begin position="213"/>
        <end position="223"/>
    </location>
</feature>
<dbReference type="EMBL" id="KZ819637">
    <property type="protein sequence ID" value="PWN89326.1"/>
    <property type="molecule type" value="Genomic_DNA"/>
</dbReference>
<accession>A0A316YJT0</accession>
<feature type="chain" id="PRO_5016289113" evidence="2">
    <location>
        <begin position="20"/>
        <end position="265"/>
    </location>
</feature>
<dbReference type="InParanoid" id="A0A316YJT0"/>
<evidence type="ECO:0000313" key="3">
    <source>
        <dbReference type="EMBL" id="PWN89326.1"/>
    </source>
</evidence>
<keyword evidence="4" id="KW-1185">Reference proteome</keyword>
<evidence type="ECO:0000256" key="1">
    <source>
        <dbReference type="SAM" id="MobiDB-lite"/>
    </source>
</evidence>
<dbReference type="GeneID" id="37047072"/>
<feature type="region of interest" description="Disordered" evidence="1">
    <location>
        <begin position="202"/>
        <end position="265"/>
    </location>
</feature>
<evidence type="ECO:0000313" key="4">
    <source>
        <dbReference type="Proteomes" id="UP000245768"/>
    </source>
</evidence>
<sequence length="265" mass="27526">MKFATAILIAASLASPAIAISVASTDHGSRRHVARDVPSAYGLGKGNDKFNATPAAPPTTTYGDGGHKSIYDAANVIPFNTVIKCYYKGSDGKKVDLPDLYLHGKNQGKTASDGVPTVSFGDVPVSTTGGSPYEDKSKVSPVPGADDAKHVVKPTTSSYKPTPDVSISDGIPSKALGGNQNKGYGINSGGVGSYPIGTGDIKGTPVLGNGKSSPKEVKGDSPHYDTNNDDDDGDNDDDDDEDASKWSPKQASSDYGGKYHRRFLS</sequence>
<dbReference type="RefSeq" id="XP_025376524.1">
    <property type="nucleotide sequence ID" value="XM_025525156.1"/>
</dbReference>
<proteinExistence type="predicted"/>
<organism evidence="3 4">
    <name type="scientific">Acaromyces ingoldii</name>
    <dbReference type="NCBI Taxonomy" id="215250"/>
    <lineage>
        <taxon>Eukaryota</taxon>
        <taxon>Fungi</taxon>
        <taxon>Dikarya</taxon>
        <taxon>Basidiomycota</taxon>
        <taxon>Ustilaginomycotina</taxon>
        <taxon>Exobasidiomycetes</taxon>
        <taxon>Exobasidiales</taxon>
        <taxon>Cryptobasidiaceae</taxon>
        <taxon>Acaromyces</taxon>
    </lineage>
</organism>
<name>A0A316YJT0_9BASI</name>
<feature type="region of interest" description="Disordered" evidence="1">
    <location>
        <begin position="123"/>
        <end position="181"/>
    </location>
</feature>
<keyword evidence="2" id="KW-0732">Signal</keyword>
<feature type="signal peptide" evidence="2">
    <location>
        <begin position="1"/>
        <end position="19"/>
    </location>
</feature>
<feature type="compositionally biased region" description="Acidic residues" evidence="1">
    <location>
        <begin position="227"/>
        <end position="242"/>
    </location>
</feature>
<dbReference type="AlphaFoldDB" id="A0A316YJT0"/>
<reference evidence="3 4" key="1">
    <citation type="journal article" date="2018" name="Mol. Biol. Evol.">
        <title>Broad Genomic Sampling Reveals a Smut Pathogenic Ancestry of the Fungal Clade Ustilaginomycotina.</title>
        <authorList>
            <person name="Kijpornyongpan T."/>
            <person name="Mondo S.J."/>
            <person name="Barry K."/>
            <person name="Sandor L."/>
            <person name="Lee J."/>
            <person name="Lipzen A."/>
            <person name="Pangilinan J."/>
            <person name="LaButti K."/>
            <person name="Hainaut M."/>
            <person name="Henrissat B."/>
            <person name="Grigoriev I.V."/>
            <person name="Spatafora J.W."/>
            <person name="Aime M.C."/>
        </authorList>
    </citation>
    <scope>NUCLEOTIDE SEQUENCE [LARGE SCALE GENOMIC DNA]</scope>
    <source>
        <strain evidence="3 4">MCA 4198</strain>
    </source>
</reference>
<evidence type="ECO:0000256" key="2">
    <source>
        <dbReference type="SAM" id="SignalP"/>
    </source>
</evidence>
<protein>
    <submittedName>
        <fullName evidence="3">Uncharacterized protein</fullName>
    </submittedName>
</protein>